<accession>A0A6V7SED5</accession>
<proteinExistence type="predicted"/>
<reference evidence="2 3" key="1">
    <citation type="submission" date="2020-08" db="EMBL/GenBank/DDBJ databases">
        <authorList>
            <person name="Ramaprasad A."/>
        </authorList>
    </citation>
    <scope>NUCLEOTIDE SEQUENCE [LARGE SCALE GENOMIC DNA]</scope>
</reference>
<dbReference type="AlphaFoldDB" id="A0A6V7SED5"/>
<protein>
    <submittedName>
        <fullName evidence="2">CIR protein PIR protein</fullName>
    </submittedName>
</protein>
<organism evidence="2 3">
    <name type="scientific">Plasmodium vinckei petteri</name>
    <dbReference type="NCBI Taxonomy" id="138298"/>
    <lineage>
        <taxon>Eukaryota</taxon>
        <taxon>Sar</taxon>
        <taxon>Alveolata</taxon>
        <taxon>Apicomplexa</taxon>
        <taxon>Aconoidasida</taxon>
        <taxon>Haemosporida</taxon>
        <taxon>Plasmodiidae</taxon>
        <taxon>Plasmodium</taxon>
        <taxon>Plasmodium (Vinckeia)</taxon>
    </lineage>
</organism>
<dbReference type="VEuPathDB" id="PlasmoDB:PVPCR_0400270"/>
<evidence type="ECO:0000313" key="3">
    <source>
        <dbReference type="Proteomes" id="UP000515268"/>
    </source>
</evidence>
<feature type="region of interest" description="Disordered" evidence="1">
    <location>
        <begin position="170"/>
        <end position="206"/>
    </location>
</feature>
<evidence type="ECO:0000256" key="1">
    <source>
        <dbReference type="SAM" id="MobiDB-lite"/>
    </source>
</evidence>
<feature type="compositionally biased region" description="Polar residues" evidence="1">
    <location>
        <begin position="38"/>
        <end position="77"/>
    </location>
</feature>
<sequence length="247" mass="27785">MFYLNPLKEEQDELSALIELLGSDDGDEDEEAEKGNDVASNDETGSRTVINNELGTSQDASDIQGNEQKGSDDIQSQQRDKSITQDDPLKQHEYSGSIEKLQNILNTIQNTFETYRSSVCERYTNISKRLYKSASLTLENAYNGSIMFGKTIIMNLNENLEKTISTLTSGNDKYESHDPKNGPSFKDSLQKSQTLDNNPSGPNPSISLSKNLIQKIIKLITINLNAKKMMNQHHKLLMRDHKILLIQ</sequence>
<feature type="compositionally biased region" description="Basic and acidic residues" evidence="1">
    <location>
        <begin position="78"/>
        <end position="89"/>
    </location>
</feature>
<dbReference type="Proteomes" id="UP000515268">
    <property type="component" value="Chromosome PVPCR_04"/>
</dbReference>
<keyword evidence="3" id="KW-1185">Reference proteome</keyword>
<dbReference type="EMBL" id="LR865409">
    <property type="protein sequence ID" value="CAD2097420.1"/>
    <property type="molecule type" value="Genomic_DNA"/>
</dbReference>
<evidence type="ECO:0000313" key="2">
    <source>
        <dbReference type="EMBL" id="CAD2097420.1"/>
    </source>
</evidence>
<feature type="compositionally biased region" description="Polar residues" evidence="1">
    <location>
        <begin position="190"/>
        <end position="206"/>
    </location>
</feature>
<feature type="compositionally biased region" description="Acidic residues" evidence="1">
    <location>
        <begin position="22"/>
        <end position="32"/>
    </location>
</feature>
<dbReference type="OrthoDB" id="10637698at2759"/>
<feature type="region of interest" description="Disordered" evidence="1">
    <location>
        <begin position="22"/>
        <end position="89"/>
    </location>
</feature>
<gene>
    <name evidence="2" type="ORF">PVPCR_0400270</name>
</gene>
<name>A0A6V7SED5_PLAVN</name>